<evidence type="ECO:0000256" key="11">
    <source>
        <dbReference type="ARBA" id="ARBA00023277"/>
    </source>
</evidence>
<dbReference type="STRING" id="1448308.A0A2T2NVX2"/>
<keyword evidence="3" id="KW-0964">Secreted</keyword>
<evidence type="ECO:0000313" key="18">
    <source>
        <dbReference type="Proteomes" id="UP000240883"/>
    </source>
</evidence>
<name>A0A2T2NVX2_CORCC</name>
<evidence type="ECO:0000256" key="15">
    <source>
        <dbReference type="ARBA" id="ARBA00047174"/>
    </source>
</evidence>
<keyword evidence="5" id="KW-0732">Signal</keyword>
<keyword evidence="11" id="KW-0119">Carbohydrate metabolism</keyword>
<keyword evidence="7" id="KW-0560">Oxidoreductase</keyword>
<evidence type="ECO:0000259" key="16">
    <source>
        <dbReference type="Pfam" id="PF03443"/>
    </source>
</evidence>
<evidence type="ECO:0000256" key="2">
    <source>
        <dbReference type="ARBA" id="ARBA00004613"/>
    </source>
</evidence>
<dbReference type="AlphaFoldDB" id="A0A2T2NVX2"/>
<keyword evidence="6" id="KW-0136">Cellulose degradation</keyword>
<evidence type="ECO:0000256" key="12">
    <source>
        <dbReference type="ARBA" id="ARBA00023326"/>
    </source>
</evidence>
<protein>
    <recommendedName>
        <fullName evidence="15">lytic cellulose monooxygenase (C4-dehydrogenating)</fullName>
        <ecNumber evidence="15">1.14.99.56</ecNumber>
    </recommendedName>
</protein>
<evidence type="ECO:0000313" key="17">
    <source>
        <dbReference type="EMBL" id="PSN69591.1"/>
    </source>
</evidence>
<dbReference type="EC" id="1.14.99.56" evidence="15"/>
<comment type="cofactor">
    <cofactor evidence="1">
        <name>Cu(2+)</name>
        <dbReference type="ChEBI" id="CHEBI:29036"/>
    </cofactor>
</comment>
<evidence type="ECO:0000256" key="10">
    <source>
        <dbReference type="ARBA" id="ARBA00023157"/>
    </source>
</evidence>
<evidence type="ECO:0000256" key="6">
    <source>
        <dbReference type="ARBA" id="ARBA00023001"/>
    </source>
</evidence>
<keyword evidence="12" id="KW-0624">Polysaccharide degradation</keyword>
<gene>
    <name evidence="17" type="ORF">BS50DRAFT_608458</name>
</gene>
<dbReference type="PANTHER" id="PTHR33353:SF10">
    <property type="entry name" value="ENDO-BETA-1,4-GLUCANASE D"/>
    <property type="match status" value="1"/>
</dbReference>
<feature type="domain" description="Auxiliary Activity family 9 catalytic" evidence="16">
    <location>
        <begin position="20"/>
        <end position="229"/>
    </location>
</feature>
<dbReference type="EMBL" id="KZ678132">
    <property type="protein sequence ID" value="PSN69591.1"/>
    <property type="molecule type" value="Genomic_DNA"/>
</dbReference>
<dbReference type="GO" id="GO:0030245">
    <property type="term" value="P:cellulose catabolic process"/>
    <property type="evidence" value="ECO:0007669"/>
    <property type="project" value="UniProtKB-KW"/>
</dbReference>
<dbReference type="Proteomes" id="UP000240883">
    <property type="component" value="Unassembled WGS sequence"/>
</dbReference>
<keyword evidence="9" id="KW-0503">Monooxygenase</keyword>
<evidence type="ECO:0000256" key="14">
    <source>
        <dbReference type="ARBA" id="ARBA00045077"/>
    </source>
</evidence>
<keyword evidence="18" id="KW-1185">Reference proteome</keyword>
<dbReference type="GO" id="GO:0004497">
    <property type="term" value="F:monooxygenase activity"/>
    <property type="evidence" value="ECO:0007669"/>
    <property type="project" value="UniProtKB-KW"/>
</dbReference>
<evidence type="ECO:0000256" key="8">
    <source>
        <dbReference type="ARBA" id="ARBA00023008"/>
    </source>
</evidence>
<keyword evidence="8" id="KW-0186">Copper</keyword>
<comment type="similarity">
    <text evidence="13">Belongs to the polysaccharide monooxygenase AA9 family.</text>
</comment>
<evidence type="ECO:0000256" key="5">
    <source>
        <dbReference type="ARBA" id="ARBA00022729"/>
    </source>
</evidence>
<evidence type="ECO:0000256" key="3">
    <source>
        <dbReference type="ARBA" id="ARBA00022525"/>
    </source>
</evidence>
<sequence>MESKHSLLSQLTTQDNFFSLTYNGIQHDKWENVRQVNHDGIAFPELDVYGPNMTCNRPELGTPPPNTLNVTAGSELSLPPRHTVSHKLFNSHAIFHPGPLSFYMAKVPKDIRIEDFDAKGAVFFKISSDSPSIVDSRLRWPNQDRTEHSVTIPACIADGDYLLRVEHIALHEARAVRGAQFYMSCAHVRVRGGSGAFEPGTTSLVAFPGSFEATDPGILVYIWYPVPTDYVAPGGPALVC</sequence>
<dbReference type="Pfam" id="PF03443">
    <property type="entry name" value="AA9"/>
    <property type="match status" value="1"/>
</dbReference>
<evidence type="ECO:0000256" key="4">
    <source>
        <dbReference type="ARBA" id="ARBA00022723"/>
    </source>
</evidence>
<dbReference type="PANTHER" id="PTHR33353">
    <property type="entry name" value="PUTATIVE (AFU_ORTHOLOGUE AFUA_1G12560)-RELATED"/>
    <property type="match status" value="1"/>
</dbReference>
<dbReference type="InterPro" id="IPR005103">
    <property type="entry name" value="AA9_LPMO"/>
</dbReference>
<organism evidence="17 18">
    <name type="scientific">Corynespora cassiicola Philippines</name>
    <dbReference type="NCBI Taxonomy" id="1448308"/>
    <lineage>
        <taxon>Eukaryota</taxon>
        <taxon>Fungi</taxon>
        <taxon>Dikarya</taxon>
        <taxon>Ascomycota</taxon>
        <taxon>Pezizomycotina</taxon>
        <taxon>Dothideomycetes</taxon>
        <taxon>Pleosporomycetidae</taxon>
        <taxon>Pleosporales</taxon>
        <taxon>Corynesporascaceae</taxon>
        <taxon>Corynespora</taxon>
    </lineage>
</organism>
<dbReference type="InterPro" id="IPR049892">
    <property type="entry name" value="AA9"/>
</dbReference>
<accession>A0A2T2NVX2</accession>
<evidence type="ECO:0000256" key="1">
    <source>
        <dbReference type="ARBA" id="ARBA00001973"/>
    </source>
</evidence>
<dbReference type="GO" id="GO:0005576">
    <property type="term" value="C:extracellular region"/>
    <property type="evidence" value="ECO:0007669"/>
    <property type="project" value="UniProtKB-SubCell"/>
</dbReference>
<comment type="catalytic activity">
    <reaction evidence="14">
        <text>[(1-&gt;4)-beta-D-glucosyl]n+m + reduced acceptor + O2 = 4-dehydro-beta-D-glucosyl-[(1-&gt;4)-beta-D-glucosyl]n-1 + [(1-&gt;4)-beta-D-glucosyl]m + acceptor + H2O.</text>
        <dbReference type="EC" id="1.14.99.56"/>
    </reaction>
</comment>
<evidence type="ECO:0000256" key="13">
    <source>
        <dbReference type="ARBA" id="ARBA00044502"/>
    </source>
</evidence>
<proteinExistence type="inferred from homology"/>
<evidence type="ECO:0000256" key="7">
    <source>
        <dbReference type="ARBA" id="ARBA00023002"/>
    </source>
</evidence>
<evidence type="ECO:0000256" key="9">
    <source>
        <dbReference type="ARBA" id="ARBA00023033"/>
    </source>
</evidence>
<keyword evidence="4" id="KW-0479">Metal-binding</keyword>
<dbReference type="CDD" id="cd21175">
    <property type="entry name" value="LPMO_AA9"/>
    <property type="match status" value="1"/>
</dbReference>
<reference evidence="17 18" key="1">
    <citation type="journal article" date="2018" name="Front. Microbiol.">
        <title>Genome-Wide Analysis of Corynespora cassiicola Leaf Fall Disease Putative Effectors.</title>
        <authorList>
            <person name="Lopez D."/>
            <person name="Ribeiro S."/>
            <person name="Label P."/>
            <person name="Fumanal B."/>
            <person name="Venisse J.S."/>
            <person name="Kohler A."/>
            <person name="de Oliveira R.R."/>
            <person name="Labutti K."/>
            <person name="Lipzen A."/>
            <person name="Lail K."/>
            <person name="Bauer D."/>
            <person name="Ohm R.A."/>
            <person name="Barry K.W."/>
            <person name="Spatafora J."/>
            <person name="Grigoriev I.V."/>
            <person name="Martin F.M."/>
            <person name="Pujade-Renaud V."/>
        </authorList>
    </citation>
    <scope>NUCLEOTIDE SEQUENCE [LARGE SCALE GENOMIC DNA]</scope>
    <source>
        <strain evidence="17 18">Philippines</strain>
    </source>
</reference>
<dbReference type="Gene3D" id="2.70.50.70">
    <property type="match status" value="1"/>
</dbReference>
<dbReference type="GO" id="GO:0046872">
    <property type="term" value="F:metal ion binding"/>
    <property type="evidence" value="ECO:0007669"/>
    <property type="project" value="UniProtKB-KW"/>
</dbReference>
<comment type="subcellular location">
    <subcellularLocation>
        <location evidence="2">Secreted</location>
    </subcellularLocation>
</comment>
<dbReference type="OrthoDB" id="5271017at2759"/>
<keyword evidence="10" id="KW-1015">Disulfide bond</keyword>